<comment type="caution">
    <text evidence="2">The sequence shown here is derived from an EMBL/GenBank/DDBJ whole genome shotgun (WGS) entry which is preliminary data.</text>
</comment>
<organism evidence="2 3">
    <name type="scientific">Luteimonas galliterrae</name>
    <dbReference type="NCBI Taxonomy" id="2940486"/>
    <lineage>
        <taxon>Bacteria</taxon>
        <taxon>Pseudomonadati</taxon>
        <taxon>Pseudomonadota</taxon>
        <taxon>Gammaproteobacteria</taxon>
        <taxon>Lysobacterales</taxon>
        <taxon>Lysobacteraceae</taxon>
        <taxon>Luteimonas</taxon>
    </lineage>
</organism>
<proteinExistence type="predicted"/>
<dbReference type="InterPro" id="IPR009875">
    <property type="entry name" value="PilZ_domain"/>
</dbReference>
<dbReference type="Pfam" id="PF07238">
    <property type="entry name" value="PilZ"/>
    <property type="match status" value="1"/>
</dbReference>
<name>A0ABT0MKN0_9GAMM</name>
<dbReference type="EMBL" id="JAMBEP010000002">
    <property type="protein sequence ID" value="MCL1635446.1"/>
    <property type="molecule type" value="Genomic_DNA"/>
</dbReference>
<keyword evidence="3" id="KW-1185">Reference proteome</keyword>
<protein>
    <submittedName>
        <fullName evidence="2">PilZ domain-containing protein</fullName>
    </submittedName>
</protein>
<evidence type="ECO:0000259" key="1">
    <source>
        <dbReference type="Pfam" id="PF07238"/>
    </source>
</evidence>
<evidence type="ECO:0000313" key="2">
    <source>
        <dbReference type="EMBL" id="MCL1635446.1"/>
    </source>
</evidence>
<accession>A0ABT0MKN0</accession>
<sequence length="126" mass="13780">MDGTDMSTPAATPEFRRARRRKAIERINVIDAMTEATIGQLGNLSESGLLLIANTPLREDALYQWRFLLPQPGGGDAIVECGAQVLWMDRASANGQLWAGARFILLPKTAHEALNAWVEAPGGEYE</sequence>
<reference evidence="2 3" key="1">
    <citation type="submission" date="2022-05" db="EMBL/GenBank/DDBJ databases">
        <title>Luteimonas sp. SX5, whole genome shotgun sequencing project.</title>
        <authorList>
            <person name="Zhao G."/>
            <person name="Shen L."/>
        </authorList>
    </citation>
    <scope>NUCLEOTIDE SEQUENCE [LARGE SCALE GENOMIC DNA]</scope>
    <source>
        <strain evidence="2 3">SX5</strain>
    </source>
</reference>
<dbReference type="RefSeq" id="WP_249474962.1">
    <property type="nucleotide sequence ID" value="NZ_JAMBEP010000002.1"/>
</dbReference>
<feature type="domain" description="PilZ" evidence="1">
    <location>
        <begin position="16"/>
        <end position="119"/>
    </location>
</feature>
<gene>
    <name evidence="2" type="ORF">M2650_12520</name>
</gene>
<evidence type="ECO:0000313" key="3">
    <source>
        <dbReference type="Proteomes" id="UP001431217"/>
    </source>
</evidence>
<dbReference type="Proteomes" id="UP001431217">
    <property type="component" value="Unassembled WGS sequence"/>
</dbReference>